<protein>
    <recommendedName>
        <fullName evidence="1">UbiC transcription regulator-associated domain-containing protein</fullName>
    </recommendedName>
</protein>
<sequence length="166" mass="18780">MAERRAHGALLTIRDISDELSEKGARHRAHVLLHQREAADEAIAAQFHIKPGTALFHAKILHLKDDLPILLEDRHVLPAIAPDYLSLDLEQETSYRYLMTVAPLQEVEHEIRAIAATPDLRTLLELAPNEPCLFVRRRTWTRGKVASCADLIHAGSRYDITGRFKP</sequence>
<dbReference type="InterPro" id="IPR028978">
    <property type="entry name" value="Chorismate_lyase_/UTRA_dom_sf"/>
</dbReference>
<evidence type="ECO:0000313" key="4">
    <source>
        <dbReference type="Proteomes" id="UP000322084"/>
    </source>
</evidence>
<evidence type="ECO:0000313" key="5">
    <source>
        <dbReference type="Proteomes" id="UP000325187"/>
    </source>
</evidence>
<dbReference type="EMBL" id="BKCL01000001">
    <property type="protein sequence ID" value="GEQ96504.1"/>
    <property type="molecule type" value="Genomic_DNA"/>
</dbReference>
<dbReference type="GO" id="GO:0006355">
    <property type="term" value="P:regulation of DNA-templated transcription"/>
    <property type="evidence" value="ECO:0007669"/>
    <property type="project" value="InterPro"/>
</dbReference>
<feature type="domain" description="UbiC transcription regulator-associated" evidence="1">
    <location>
        <begin position="22"/>
        <end position="159"/>
    </location>
</feature>
<gene>
    <name evidence="2" type="ORF">JCM17844_01410</name>
    <name evidence="3" type="ORF">JCM17845_08010</name>
</gene>
<proteinExistence type="predicted"/>
<accession>A0A5A7MW84</accession>
<reference evidence="4 5" key="1">
    <citation type="submission" date="2019-09" db="EMBL/GenBank/DDBJ databases">
        <title>NBRP : Genome information of microbial organism related human and environment.</title>
        <authorList>
            <person name="Hattori M."/>
            <person name="Oshima K."/>
            <person name="Inaba H."/>
            <person name="Suda W."/>
            <person name="Sakamoto M."/>
            <person name="Iino T."/>
            <person name="Kitahara M."/>
            <person name="Oshida Y."/>
            <person name="Iida T."/>
            <person name="Kudo T."/>
            <person name="Itoh T."/>
            <person name="Ohkuma M."/>
        </authorList>
    </citation>
    <scope>NUCLEOTIDE SEQUENCE [LARGE SCALE GENOMIC DNA]</scope>
    <source>
        <strain evidence="2 4">Hi-2</strain>
        <strain evidence="3 5">Mie-1</strain>
    </source>
</reference>
<dbReference type="PANTHER" id="PTHR44846:SF16">
    <property type="entry name" value="TRANSCRIPTIONAL REGULATOR PHNF-RELATED"/>
    <property type="match status" value="1"/>
</dbReference>
<dbReference type="InterPro" id="IPR011663">
    <property type="entry name" value="UTRA"/>
</dbReference>
<keyword evidence="5" id="KW-1185">Reference proteome</keyword>
<dbReference type="Pfam" id="PF07702">
    <property type="entry name" value="UTRA"/>
    <property type="match status" value="1"/>
</dbReference>
<dbReference type="SMART" id="SM00866">
    <property type="entry name" value="UTRA"/>
    <property type="match status" value="1"/>
</dbReference>
<dbReference type="RefSeq" id="WP_210431062.1">
    <property type="nucleotide sequence ID" value="NZ_BKCL01000001.1"/>
</dbReference>
<dbReference type="Gene3D" id="3.40.1410.10">
    <property type="entry name" value="Chorismate lyase-like"/>
    <property type="match status" value="1"/>
</dbReference>
<evidence type="ECO:0000313" key="3">
    <source>
        <dbReference type="EMBL" id="GER00178.1"/>
    </source>
</evidence>
<dbReference type="EMBL" id="BKCM01000003">
    <property type="protein sequence ID" value="GER00178.1"/>
    <property type="molecule type" value="Genomic_DNA"/>
</dbReference>
<evidence type="ECO:0000313" key="2">
    <source>
        <dbReference type="EMBL" id="GEQ96504.1"/>
    </source>
</evidence>
<dbReference type="Proteomes" id="UP000325187">
    <property type="component" value="Unassembled WGS sequence"/>
</dbReference>
<dbReference type="SUPFAM" id="SSF64288">
    <property type="entry name" value="Chorismate lyase-like"/>
    <property type="match status" value="1"/>
</dbReference>
<dbReference type="AlphaFoldDB" id="A0A5A7MLG1"/>
<dbReference type="PANTHER" id="PTHR44846">
    <property type="entry name" value="MANNOSYL-D-GLYCERATE TRANSPORT/METABOLISM SYSTEM REPRESSOR MNGR-RELATED"/>
    <property type="match status" value="1"/>
</dbReference>
<comment type="caution">
    <text evidence="2">The sequence shown here is derived from an EMBL/GenBank/DDBJ whole genome shotgun (WGS) entry which is preliminary data.</text>
</comment>
<dbReference type="Proteomes" id="UP000322084">
    <property type="component" value="Unassembled WGS sequence"/>
</dbReference>
<organism evidence="2 4">
    <name type="scientific">Iodidimonas gelatinilytica</name>
    <dbReference type="NCBI Taxonomy" id="1236966"/>
    <lineage>
        <taxon>Bacteria</taxon>
        <taxon>Pseudomonadati</taxon>
        <taxon>Pseudomonadota</taxon>
        <taxon>Alphaproteobacteria</taxon>
        <taxon>Iodidimonadales</taxon>
        <taxon>Iodidimonadaceae</taxon>
        <taxon>Iodidimonas</taxon>
    </lineage>
</organism>
<name>A0A5A7MLG1_9PROT</name>
<dbReference type="InterPro" id="IPR050679">
    <property type="entry name" value="Bact_HTH_transcr_reg"/>
</dbReference>
<dbReference type="GO" id="GO:0003677">
    <property type="term" value="F:DNA binding"/>
    <property type="evidence" value="ECO:0007669"/>
    <property type="project" value="InterPro"/>
</dbReference>
<accession>A0A5A7MLG1</accession>
<evidence type="ECO:0000259" key="1">
    <source>
        <dbReference type="SMART" id="SM00866"/>
    </source>
</evidence>